<sequence>MAAIEFVTWDPKANDSHETVENVIKVMEELMDKGYQMVGQRRESVEKVEVKLEKVEVKPAPSNKQH</sequence>
<protein>
    <submittedName>
        <fullName evidence="1">Uncharacterized protein</fullName>
    </submittedName>
</protein>
<keyword evidence="2" id="KW-1185">Reference proteome</keyword>
<dbReference type="Proteomes" id="UP001152747">
    <property type="component" value="Unassembled WGS sequence"/>
</dbReference>
<evidence type="ECO:0000313" key="2">
    <source>
        <dbReference type="Proteomes" id="UP001152747"/>
    </source>
</evidence>
<proteinExistence type="predicted"/>
<evidence type="ECO:0000313" key="1">
    <source>
        <dbReference type="EMBL" id="CAI5456725.1"/>
    </source>
</evidence>
<dbReference type="AlphaFoldDB" id="A0A9P1J4Y5"/>
<organism evidence="1 2">
    <name type="scientific">Caenorhabditis angaria</name>
    <dbReference type="NCBI Taxonomy" id="860376"/>
    <lineage>
        <taxon>Eukaryota</taxon>
        <taxon>Metazoa</taxon>
        <taxon>Ecdysozoa</taxon>
        <taxon>Nematoda</taxon>
        <taxon>Chromadorea</taxon>
        <taxon>Rhabditida</taxon>
        <taxon>Rhabditina</taxon>
        <taxon>Rhabditomorpha</taxon>
        <taxon>Rhabditoidea</taxon>
        <taxon>Rhabditidae</taxon>
        <taxon>Peloderinae</taxon>
        <taxon>Caenorhabditis</taxon>
    </lineage>
</organism>
<dbReference type="EMBL" id="CANHGI010000006">
    <property type="protein sequence ID" value="CAI5456725.1"/>
    <property type="molecule type" value="Genomic_DNA"/>
</dbReference>
<name>A0A9P1J4Y5_9PELO</name>
<comment type="caution">
    <text evidence="1">The sequence shown here is derived from an EMBL/GenBank/DDBJ whole genome shotgun (WGS) entry which is preliminary data.</text>
</comment>
<accession>A0A9P1J4Y5</accession>
<reference evidence="1" key="1">
    <citation type="submission" date="2022-11" db="EMBL/GenBank/DDBJ databases">
        <authorList>
            <person name="Kikuchi T."/>
        </authorList>
    </citation>
    <scope>NUCLEOTIDE SEQUENCE</scope>
    <source>
        <strain evidence="1">PS1010</strain>
    </source>
</reference>
<gene>
    <name evidence="1" type="ORF">CAMP_LOCUS19362</name>
</gene>